<feature type="transmembrane region" description="Helical" evidence="11">
    <location>
        <begin position="153"/>
        <end position="176"/>
    </location>
</feature>
<dbReference type="EMBL" id="SDWV01000002">
    <property type="protein sequence ID" value="RYC14324.1"/>
    <property type="molecule type" value="Genomic_DNA"/>
</dbReference>
<evidence type="ECO:0000256" key="10">
    <source>
        <dbReference type="ARBA" id="ARBA00023136"/>
    </source>
</evidence>
<dbReference type="GO" id="GO:0000155">
    <property type="term" value="F:phosphorelay sensor kinase activity"/>
    <property type="evidence" value="ECO:0007669"/>
    <property type="project" value="InterPro"/>
</dbReference>
<evidence type="ECO:0000256" key="4">
    <source>
        <dbReference type="ARBA" id="ARBA00022553"/>
    </source>
</evidence>
<dbReference type="PRINTS" id="PR00344">
    <property type="entry name" value="BCTRLSENSOR"/>
</dbReference>
<organism evidence="14 15">
    <name type="scientific">Nocardioides zhouii</name>
    <dbReference type="NCBI Taxonomy" id="1168729"/>
    <lineage>
        <taxon>Bacteria</taxon>
        <taxon>Bacillati</taxon>
        <taxon>Actinomycetota</taxon>
        <taxon>Actinomycetes</taxon>
        <taxon>Propionibacteriales</taxon>
        <taxon>Nocardioidaceae</taxon>
        <taxon>Nocardioides</taxon>
    </lineage>
</organism>
<evidence type="ECO:0000256" key="2">
    <source>
        <dbReference type="ARBA" id="ARBA00004236"/>
    </source>
</evidence>
<dbReference type="CDD" id="cd00082">
    <property type="entry name" value="HisKA"/>
    <property type="match status" value="1"/>
</dbReference>
<keyword evidence="15" id="KW-1185">Reference proteome</keyword>
<keyword evidence="10 11" id="KW-0472">Membrane</keyword>
<evidence type="ECO:0000256" key="9">
    <source>
        <dbReference type="ARBA" id="ARBA00023012"/>
    </source>
</evidence>
<keyword evidence="5" id="KW-0808">Transferase</keyword>
<dbReference type="SMART" id="SM00304">
    <property type="entry name" value="HAMP"/>
    <property type="match status" value="1"/>
</dbReference>
<dbReference type="PROSITE" id="PS50885">
    <property type="entry name" value="HAMP"/>
    <property type="match status" value="1"/>
</dbReference>
<comment type="subcellular location">
    <subcellularLocation>
        <location evidence="2">Cell membrane</location>
    </subcellularLocation>
</comment>
<accession>A0A4Q2TAZ8</accession>
<feature type="transmembrane region" description="Helical" evidence="11">
    <location>
        <begin position="16"/>
        <end position="39"/>
    </location>
</feature>
<evidence type="ECO:0000256" key="7">
    <source>
        <dbReference type="ARBA" id="ARBA00022777"/>
    </source>
</evidence>
<dbReference type="PROSITE" id="PS50109">
    <property type="entry name" value="HIS_KIN"/>
    <property type="match status" value="1"/>
</dbReference>
<evidence type="ECO:0000256" key="8">
    <source>
        <dbReference type="ARBA" id="ARBA00022989"/>
    </source>
</evidence>
<dbReference type="AlphaFoldDB" id="A0A4Q2TAZ8"/>
<dbReference type="RefSeq" id="WP_129424591.1">
    <property type="nucleotide sequence ID" value="NZ_SDWV01000002.1"/>
</dbReference>
<evidence type="ECO:0000256" key="11">
    <source>
        <dbReference type="SAM" id="Phobius"/>
    </source>
</evidence>
<dbReference type="Proteomes" id="UP000291101">
    <property type="component" value="Unassembled WGS sequence"/>
</dbReference>
<dbReference type="InterPro" id="IPR036097">
    <property type="entry name" value="HisK_dim/P_sf"/>
</dbReference>
<proteinExistence type="predicted"/>
<feature type="domain" description="Histidine kinase" evidence="12">
    <location>
        <begin position="239"/>
        <end position="439"/>
    </location>
</feature>
<dbReference type="InterPro" id="IPR036890">
    <property type="entry name" value="HATPase_C_sf"/>
</dbReference>
<dbReference type="EC" id="2.7.13.3" evidence="3"/>
<evidence type="ECO:0000256" key="6">
    <source>
        <dbReference type="ARBA" id="ARBA00022692"/>
    </source>
</evidence>
<feature type="domain" description="HAMP" evidence="13">
    <location>
        <begin position="178"/>
        <end position="231"/>
    </location>
</feature>
<comment type="caution">
    <text evidence="14">The sequence shown here is derived from an EMBL/GenBank/DDBJ whole genome shotgun (WGS) entry which is preliminary data.</text>
</comment>
<evidence type="ECO:0000259" key="12">
    <source>
        <dbReference type="PROSITE" id="PS50109"/>
    </source>
</evidence>
<evidence type="ECO:0000256" key="5">
    <source>
        <dbReference type="ARBA" id="ARBA00022679"/>
    </source>
</evidence>
<dbReference type="PANTHER" id="PTHR45436">
    <property type="entry name" value="SENSOR HISTIDINE KINASE YKOH"/>
    <property type="match status" value="1"/>
</dbReference>
<dbReference type="InterPro" id="IPR003661">
    <property type="entry name" value="HisK_dim/P_dom"/>
</dbReference>
<evidence type="ECO:0000313" key="15">
    <source>
        <dbReference type="Proteomes" id="UP000291101"/>
    </source>
</evidence>
<name>A0A4Q2TAZ8_9ACTN</name>
<dbReference type="InterPro" id="IPR003660">
    <property type="entry name" value="HAMP_dom"/>
</dbReference>
<gene>
    <name evidence="14" type="ORF">EUA94_03200</name>
</gene>
<dbReference type="InterPro" id="IPR005467">
    <property type="entry name" value="His_kinase_dom"/>
</dbReference>
<dbReference type="OrthoDB" id="3849995at2"/>
<dbReference type="SMART" id="SM00387">
    <property type="entry name" value="HATPase_c"/>
    <property type="match status" value="1"/>
</dbReference>
<evidence type="ECO:0000256" key="1">
    <source>
        <dbReference type="ARBA" id="ARBA00000085"/>
    </source>
</evidence>
<dbReference type="GO" id="GO:0005886">
    <property type="term" value="C:plasma membrane"/>
    <property type="evidence" value="ECO:0007669"/>
    <property type="project" value="UniProtKB-SubCell"/>
</dbReference>
<keyword evidence="6 11" id="KW-0812">Transmembrane</keyword>
<dbReference type="Pfam" id="PF02518">
    <property type="entry name" value="HATPase_c"/>
    <property type="match status" value="1"/>
</dbReference>
<dbReference type="InterPro" id="IPR004358">
    <property type="entry name" value="Sig_transdc_His_kin-like_C"/>
</dbReference>
<sequence length="439" mass="45936">MTSLLPDATGSFRRQIVVLTTCVVAFAMVVLTVVLQVVLADLSKSTVDRVLEDRADAVVGSVVDASTGAGLEVPTAELDTGVVVYDASGAAVVGIAPGRLQEAYTDLSTTSVTHYRTVGETRLIAEPFSTPSGTEGVVLVSERFAPYESAERYALIVSLITGALATAASAAIAAWVTSRALGPVAVLARTAADWSEHDLSRRFALGPPTNEIAALAAILDTLLDKVSAAIRSEQRLTSELAHELRTPLTAVQASADLALMDDNLTPDAREFMADIADAARRMATTITTLLDVARTGATQLEASACWLDEVIAEVVRSLPPHQLEVQVSVLNDRVAAPATILTRALSPVVENAVRFARHRVEITAPDASGGDIVLVISDDGPGVDLPDETVFLPGTTSLGGSGAGLGLALARRLARSIGGDLDLAQAQAPTRFEFRLPRS</sequence>
<dbReference type="SUPFAM" id="SSF47384">
    <property type="entry name" value="Homodimeric domain of signal transducing histidine kinase"/>
    <property type="match status" value="1"/>
</dbReference>
<dbReference type="Gene3D" id="6.10.340.10">
    <property type="match status" value="1"/>
</dbReference>
<protein>
    <recommendedName>
        <fullName evidence="3">histidine kinase</fullName>
        <ecNumber evidence="3">2.7.13.3</ecNumber>
    </recommendedName>
</protein>
<keyword evidence="4" id="KW-0597">Phosphoprotein</keyword>
<dbReference type="Pfam" id="PF00512">
    <property type="entry name" value="HisKA"/>
    <property type="match status" value="1"/>
</dbReference>
<comment type="catalytic activity">
    <reaction evidence="1">
        <text>ATP + protein L-histidine = ADP + protein N-phospho-L-histidine.</text>
        <dbReference type="EC" id="2.7.13.3"/>
    </reaction>
</comment>
<dbReference type="SMART" id="SM00388">
    <property type="entry name" value="HisKA"/>
    <property type="match status" value="1"/>
</dbReference>
<keyword evidence="7 14" id="KW-0418">Kinase</keyword>
<dbReference type="InterPro" id="IPR050428">
    <property type="entry name" value="TCS_sensor_his_kinase"/>
</dbReference>
<reference evidence="14 15" key="1">
    <citation type="submission" date="2019-01" db="EMBL/GenBank/DDBJ databases">
        <title>Novel species of Nocardioides.</title>
        <authorList>
            <person name="Liu Q."/>
            <person name="X Y.-H."/>
        </authorList>
    </citation>
    <scope>NUCLEOTIDE SEQUENCE [LARGE SCALE GENOMIC DNA]</scope>
    <source>
        <strain evidence="14 15">HLT2-9</strain>
    </source>
</reference>
<dbReference type="Gene3D" id="1.10.287.130">
    <property type="match status" value="1"/>
</dbReference>
<keyword evidence="9" id="KW-0902">Two-component regulatory system</keyword>
<dbReference type="SUPFAM" id="SSF55874">
    <property type="entry name" value="ATPase domain of HSP90 chaperone/DNA topoisomerase II/histidine kinase"/>
    <property type="match status" value="1"/>
</dbReference>
<keyword evidence="8 11" id="KW-1133">Transmembrane helix</keyword>
<dbReference type="PANTHER" id="PTHR45436:SF5">
    <property type="entry name" value="SENSOR HISTIDINE KINASE TRCS"/>
    <property type="match status" value="1"/>
</dbReference>
<dbReference type="InterPro" id="IPR003594">
    <property type="entry name" value="HATPase_dom"/>
</dbReference>
<evidence type="ECO:0000256" key="3">
    <source>
        <dbReference type="ARBA" id="ARBA00012438"/>
    </source>
</evidence>
<evidence type="ECO:0000313" key="14">
    <source>
        <dbReference type="EMBL" id="RYC14324.1"/>
    </source>
</evidence>
<dbReference type="Gene3D" id="3.30.565.10">
    <property type="entry name" value="Histidine kinase-like ATPase, C-terminal domain"/>
    <property type="match status" value="1"/>
</dbReference>
<evidence type="ECO:0000259" key="13">
    <source>
        <dbReference type="PROSITE" id="PS50885"/>
    </source>
</evidence>